<feature type="compositionally biased region" description="Polar residues" evidence="1">
    <location>
        <begin position="385"/>
        <end position="401"/>
    </location>
</feature>
<feature type="compositionally biased region" description="Acidic residues" evidence="1">
    <location>
        <begin position="49"/>
        <end position="62"/>
    </location>
</feature>
<feature type="region of interest" description="Disordered" evidence="1">
    <location>
        <begin position="377"/>
        <end position="428"/>
    </location>
</feature>
<sequence>MPHSSHRSRSSPSARQRRPRPRSRGPRTRTPEQALTPPLSSDVGSQHDSDEDQQDELEDEDRPENPKKRRYNELRGALNGNLKKAKLSDEYKKLSEEARWISRSISPFLILDTIICDGQRLPADPGAPVGKELQCMSSAALTDLRESYSMLKKTITTIREDEELWTDTESESSLTDLIATLDKYASRGRSDDLGILKKDVIGFIPRRPGVEPLELNNPNKSARGWAHVTTARLLCPANRLEEFDTDPKKFCNNVENGVIKLVSGDVPCFVYAGGKFNPINVEEGLLRGEFLLSGRFSISGQDEWSLEDGSYKLEDLFKTILETFDDLADPWCVSTLRWWNQWVFGCSDTTDSDLAASGAGPSDAIPSIKSTLHQQRAARRAALASGTSNGADRLNANNSPTDENRNGARTADSAIIAAGSDSEEDEDS</sequence>
<feature type="compositionally biased region" description="Basic residues" evidence="1">
    <location>
        <begin position="1"/>
        <end position="27"/>
    </location>
</feature>
<evidence type="ECO:0000313" key="2">
    <source>
        <dbReference type="EMBL" id="THG93925.1"/>
    </source>
</evidence>
<dbReference type="Proteomes" id="UP000309038">
    <property type="component" value="Unassembled WGS sequence"/>
</dbReference>
<feature type="region of interest" description="Disordered" evidence="1">
    <location>
        <begin position="1"/>
        <end position="77"/>
    </location>
</feature>
<dbReference type="Pfam" id="PF20414">
    <property type="entry name" value="DUF6698"/>
    <property type="match status" value="2"/>
</dbReference>
<accession>A0A4S4K7X0</accession>
<feature type="compositionally biased region" description="Low complexity" evidence="1">
    <location>
        <begin position="411"/>
        <end position="420"/>
    </location>
</feature>
<comment type="caution">
    <text evidence="2">The sequence shown here is derived from an EMBL/GenBank/DDBJ whole genome shotgun (WGS) entry which is preliminary data.</text>
</comment>
<evidence type="ECO:0000256" key="1">
    <source>
        <dbReference type="SAM" id="MobiDB-lite"/>
    </source>
</evidence>
<name>A0A4S4K7X0_9APHY</name>
<reference evidence="2 3" key="1">
    <citation type="submission" date="2019-02" db="EMBL/GenBank/DDBJ databases">
        <title>Genome sequencing of the rare red list fungi Phlebia centrifuga.</title>
        <authorList>
            <person name="Buettner E."/>
            <person name="Kellner H."/>
        </authorList>
    </citation>
    <scope>NUCLEOTIDE SEQUENCE [LARGE SCALE GENOMIC DNA]</scope>
    <source>
        <strain evidence="2 3">DSM 108282</strain>
    </source>
</reference>
<evidence type="ECO:0000313" key="3">
    <source>
        <dbReference type="Proteomes" id="UP000309038"/>
    </source>
</evidence>
<organism evidence="2 3">
    <name type="scientific">Hermanssonia centrifuga</name>
    <dbReference type="NCBI Taxonomy" id="98765"/>
    <lineage>
        <taxon>Eukaryota</taxon>
        <taxon>Fungi</taxon>
        <taxon>Dikarya</taxon>
        <taxon>Basidiomycota</taxon>
        <taxon>Agaricomycotina</taxon>
        <taxon>Agaricomycetes</taxon>
        <taxon>Polyporales</taxon>
        <taxon>Meruliaceae</taxon>
        <taxon>Hermanssonia</taxon>
    </lineage>
</organism>
<proteinExistence type="predicted"/>
<dbReference type="EMBL" id="SGPJ01000537">
    <property type="protein sequence ID" value="THG93925.1"/>
    <property type="molecule type" value="Genomic_DNA"/>
</dbReference>
<dbReference type="AlphaFoldDB" id="A0A4S4K7X0"/>
<protein>
    <submittedName>
        <fullName evidence="2">Uncharacterized protein</fullName>
    </submittedName>
</protein>
<gene>
    <name evidence="2" type="ORF">EW026_g7430</name>
</gene>
<keyword evidence="3" id="KW-1185">Reference proteome</keyword>
<dbReference type="InterPro" id="IPR046521">
    <property type="entry name" value="DUF6698"/>
</dbReference>